<evidence type="ECO:0000313" key="4">
    <source>
        <dbReference type="Proteomes" id="UP001157114"/>
    </source>
</evidence>
<dbReference type="Proteomes" id="UP001157114">
    <property type="component" value="Unassembled WGS sequence"/>
</dbReference>
<accession>A0ABQ6GG09</accession>
<protein>
    <submittedName>
        <fullName evidence="3">Activator of HSP90 ATPase</fullName>
    </submittedName>
</protein>
<dbReference type="InterPro" id="IPR013538">
    <property type="entry name" value="ASHA1/2-like_C"/>
</dbReference>
<dbReference type="Gene3D" id="3.30.530.20">
    <property type="match status" value="1"/>
</dbReference>
<gene>
    <name evidence="3" type="ORF">MU1_42250</name>
</gene>
<name>A0ABQ6GG09_9BACL</name>
<comment type="caution">
    <text evidence="3">The sequence shown here is derived from an EMBL/GenBank/DDBJ whole genome shotgun (WGS) entry which is preliminary data.</text>
</comment>
<evidence type="ECO:0000313" key="3">
    <source>
        <dbReference type="EMBL" id="GLX69879.1"/>
    </source>
</evidence>
<evidence type="ECO:0000256" key="1">
    <source>
        <dbReference type="ARBA" id="ARBA00006817"/>
    </source>
</evidence>
<keyword evidence="4" id="KW-1185">Reference proteome</keyword>
<dbReference type="Pfam" id="PF08327">
    <property type="entry name" value="AHSA1"/>
    <property type="match status" value="1"/>
</dbReference>
<dbReference type="InterPro" id="IPR023393">
    <property type="entry name" value="START-like_dom_sf"/>
</dbReference>
<organism evidence="3 4">
    <name type="scientific">Paenibacillus glycanilyticus</name>
    <dbReference type="NCBI Taxonomy" id="126569"/>
    <lineage>
        <taxon>Bacteria</taxon>
        <taxon>Bacillati</taxon>
        <taxon>Bacillota</taxon>
        <taxon>Bacilli</taxon>
        <taxon>Bacillales</taxon>
        <taxon>Paenibacillaceae</taxon>
        <taxon>Paenibacillus</taxon>
    </lineage>
</organism>
<reference evidence="3 4" key="1">
    <citation type="submission" date="2023-03" db="EMBL/GenBank/DDBJ databases">
        <title>Draft genome sequence of the bacteria which degrade cell wall of Tricholomamatutake.</title>
        <authorList>
            <person name="Konishi Y."/>
            <person name="Fukuta Y."/>
            <person name="Shirasaka N."/>
        </authorList>
    </citation>
    <scope>NUCLEOTIDE SEQUENCE [LARGE SCALE GENOMIC DNA]</scope>
    <source>
        <strain evidence="4">mu1</strain>
    </source>
</reference>
<dbReference type="EMBL" id="BSSQ01000016">
    <property type="protein sequence ID" value="GLX69879.1"/>
    <property type="molecule type" value="Genomic_DNA"/>
</dbReference>
<comment type="similarity">
    <text evidence="1">Belongs to the AHA1 family.</text>
</comment>
<feature type="domain" description="Activator of Hsp90 ATPase homologue 1/2-like C-terminal" evidence="2">
    <location>
        <begin position="16"/>
        <end position="125"/>
    </location>
</feature>
<evidence type="ECO:0000259" key="2">
    <source>
        <dbReference type="Pfam" id="PF08327"/>
    </source>
</evidence>
<sequence>MNNPVAAKAEMMIRRPASEVYEAFIDPAITTKFWFTQGSGRLEAGKQAEWVWEMYGAKAPVQVLELEENKRILIDWGTRAEWTFTALSDSETHVTVTDYGFQGEPDEIVQQAIGSTEGFTIVLCGAKAYLEHGIQLNLVHDKAPYAHVKVSEVRDEQDDRGEVEFT</sequence>
<dbReference type="SUPFAM" id="SSF55961">
    <property type="entry name" value="Bet v1-like"/>
    <property type="match status" value="1"/>
</dbReference>
<dbReference type="CDD" id="cd08901">
    <property type="entry name" value="SRPBCC_CalC_Aha1-like_8"/>
    <property type="match status" value="1"/>
</dbReference>
<proteinExistence type="inferred from homology"/>